<dbReference type="Pfam" id="PF01536">
    <property type="entry name" value="SAM_decarbox"/>
    <property type="match status" value="1"/>
</dbReference>
<comment type="pathway">
    <text evidence="15">Amine and polyamine biosynthesis; putrescine biosynthesis via L-ornithine pathway; putrescine from L-ornithine: step 1/1.</text>
</comment>
<dbReference type="UniPathway" id="UPA00331">
    <property type="reaction ID" value="UER00451"/>
</dbReference>
<feature type="domain" description="Orn/DAP/Arg decarboxylase 2 N-terminal" evidence="22">
    <location>
        <begin position="537"/>
        <end position="773"/>
    </location>
</feature>
<keyword evidence="14" id="KW-0670">Pyruvate</keyword>
<dbReference type="EMBL" id="LVLJ01004085">
    <property type="protein sequence ID" value="OAE18299.1"/>
    <property type="molecule type" value="Genomic_DNA"/>
</dbReference>
<evidence type="ECO:0000256" key="3">
    <source>
        <dbReference type="ARBA" id="ARBA00004911"/>
    </source>
</evidence>
<keyword evidence="10" id="KW-0620">Polyamine biosynthesis</keyword>
<dbReference type="FunFam" id="3.60.90.10:FF:000002">
    <property type="entry name" value="S-adenosylmethionine decarboxylase proenzyme"/>
    <property type="match status" value="1"/>
</dbReference>
<comment type="catalytic activity">
    <reaction evidence="17">
        <text>S-adenosyl-L-methionine + H(+) = S-adenosyl 3-(methylsulfanyl)propylamine + CO2</text>
        <dbReference type="Rhea" id="RHEA:15981"/>
        <dbReference type="ChEBI" id="CHEBI:15378"/>
        <dbReference type="ChEBI" id="CHEBI:16526"/>
        <dbReference type="ChEBI" id="CHEBI:57443"/>
        <dbReference type="ChEBI" id="CHEBI:59789"/>
        <dbReference type="EC" id="4.1.1.50"/>
    </reaction>
</comment>
<evidence type="ECO:0000256" key="12">
    <source>
        <dbReference type="ARBA" id="ARBA00023239"/>
    </source>
</evidence>
<evidence type="ECO:0000256" key="10">
    <source>
        <dbReference type="ARBA" id="ARBA00023115"/>
    </source>
</evidence>
<dbReference type="GO" id="GO:0033387">
    <property type="term" value="P:putrescine biosynthetic process from arginine, via ornithine"/>
    <property type="evidence" value="ECO:0007669"/>
    <property type="project" value="UniProtKB-UniPathway"/>
</dbReference>
<evidence type="ECO:0000256" key="1">
    <source>
        <dbReference type="ARBA" id="ARBA00001928"/>
    </source>
</evidence>
<dbReference type="Gene3D" id="2.40.37.10">
    <property type="entry name" value="Lyase, Ornithine Decarboxylase, Chain A, domain 1"/>
    <property type="match status" value="1"/>
</dbReference>
<dbReference type="Gene3D" id="3.20.20.10">
    <property type="entry name" value="Alanine racemase"/>
    <property type="match status" value="1"/>
</dbReference>
<evidence type="ECO:0000256" key="2">
    <source>
        <dbReference type="ARBA" id="ARBA00001933"/>
    </source>
</evidence>
<dbReference type="InterPro" id="IPR018166">
    <property type="entry name" value="S-AdoMet_deCO2ase_CS"/>
</dbReference>
<evidence type="ECO:0000313" key="23">
    <source>
        <dbReference type="EMBL" id="OAE18299.1"/>
    </source>
</evidence>
<evidence type="ECO:0000256" key="20">
    <source>
        <dbReference type="RuleBase" id="RU003737"/>
    </source>
</evidence>
<evidence type="ECO:0000256" key="15">
    <source>
        <dbReference type="ARBA" id="ARBA00034115"/>
    </source>
</evidence>
<reference evidence="23" key="1">
    <citation type="submission" date="2016-03" db="EMBL/GenBank/DDBJ databases">
        <title>Mechanisms controlling the formation of the plant cell surface in tip-growing cells are functionally conserved among land plants.</title>
        <authorList>
            <person name="Honkanen S."/>
            <person name="Jones V.A."/>
            <person name="Morieri G."/>
            <person name="Champion C."/>
            <person name="Hetherington A.J."/>
            <person name="Kelly S."/>
            <person name="Saint-Marcoux D."/>
            <person name="Proust H."/>
            <person name="Prescott H."/>
            <person name="Dolan L."/>
        </authorList>
    </citation>
    <scope>NUCLEOTIDE SEQUENCE [LARGE SCALE GENOMIC DNA]</scope>
    <source>
        <tissue evidence="23">Whole gametophyte</tissue>
    </source>
</reference>
<comment type="caution">
    <text evidence="23">The sequence shown here is derived from an EMBL/GenBank/DDBJ whole genome shotgun (WGS) entry which is preliminary data.</text>
</comment>
<dbReference type="PANTHER" id="PTHR11482">
    <property type="entry name" value="ARGININE/DIAMINOPIMELATE/ORNITHINE DECARBOXYLASE"/>
    <property type="match status" value="1"/>
</dbReference>
<evidence type="ECO:0000256" key="19">
    <source>
        <dbReference type="PIRSR" id="PIRSR600183-50"/>
    </source>
</evidence>
<keyword evidence="7" id="KW-0210">Decarboxylase</keyword>
<dbReference type="NCBIfam" id="TIGR00535">
    <property type="entry name" value="SAM_DCase"/>
    <property type="match status" value="1"/>
</dbReference>
<evidence type="ECO:0000256" key="7">
    <source>
        <dbReference type="ARBA" id="ARBA00022793"/>
    </source>
</evidence>
<dbReference type="CDD" id="cd00622">
    <property type="entry name" value="PLPDE_III_ODC"/>
    <property type="match status" value="1"/>
</dbReference>
<dbReference type="GO" id="GO:0004014">
    <property type="term" value="F:adenosylmethionine decarboxylase activity"/>
    <property type="evidence" value="ECO:0007669"/>
    <property type="project" value="UniProtKB-EC"/>
</dbReference>
<keyword evidence="11" id="KW-0865">Zymogen</keyword>
<comment type="similarity">
    <text evidence="5 20">Belongs to the Orn/Lys/Arg decarboxylase class-II family.</text>
</comment>
<keyword evidence="12" id="KW-0456">Lyase</keyword>
<evidence type="ECO:0000259" key="22">
    <source>
        <dbReference type="Pfam" id="PF02784"/>
    </source>
</evidence>
<evidence type="ECO:0000256" key="11">
    <source>
        <dbReference type="ARBA" id="ARBA00023145"/>
    </source>
</evidence>
<keyword evidence="8 19" id="KW-0663">Pyridoxal phosphate</keyword>
<proteinExistence type="inferred from homology"/>
<dbReference type="InterPro" id="IPR022643">
    <property type="entry name" value="De-COase2_C"/>
</dbReference>
<dbReference type="PROSITE" id="PS01336">
    <property type="entry name" value="ADOMETDC"/>
    <property type="match status" value="1"/>
</dbReference>
<sequence>MCWAANGRRAKGRDGVFRVDPVDTVLFVARSNKGLNVIMEAKGGDEKNSSTSSWQYESPLGYVVEDVRPHGGVEKFRTAAYSNVNMGVCVAPESGNVMEVKSCPGFEGFEKRLEVEFHPAPLFSDPAGRGLRALARAELDVMLDAAKCTIVAQLCNEEFDSYVLSESSLFVYPLKIVLKTCGTTQILKAIPPLLEFAAGLSLKLRRCKYTRGTFMFPAAQPYPHGSFSEEVGYLEQYFGDLGSGGKAYVMGNMAKFPNWHIYSASDENDSSDERTYTLEMCMTKLDKEKASQFFNVDGKKSGADMTEAAGINELLPNSKICDFSFEPCGYSMNSIEGAAHSTIHVTPEDGFSFASFETMGYGPREVDLVRLVENVTSIFRPACFSMCLYATGSAGGGSCPGSWEKSICPSGYVCDGTSRQELPCGSVAVFHTFKDSRFGAVAAVHALPLFQLPEQVLCEDEYVPGKSLVSKKDPKYSSSCGKNSLWNLNGVVGGEMAEVFTQFDAAVIGSTLKDTDSFIRKKVNDSELESAFYVMDLGSVLRQWKLWVTALPRVKPFYAVKCNPDAALLALLHKLGAGFDVASKSELKAVTDIGAVPENIIFANPCKLPTHITEAGKHGVLRTTFDSESELYKLKKFLPHAEVVLRIRADDPTARCQLGTKYGAELEECEQLLTVAKQLSLKVVGVAFHVGSGASDASAFAYGIECAKYVFGVAEAMGLNDMKILDIGGGFVSNASAGVNFATAASTINKALDKCFPVSMGVTVIAEPGRFFAEDAFTLATYVFGCRMRKKGGTKQAEYWVNDGIYGSMNCLLYDHAVLSVRALSQDDDAEEEWRDRNVYQSTIFGPTCDGLDTVMRDIYLPELQCGDWLLWPRMGAYTKAAGSNFNGFNVKDIPTSYVYTCREKDYSCFDHDFLVTDGSESSEEYSIFSFGKYSSSSSSDDEQ</sequence>
<evidence type="ECO:0000256" key="17">
    <source>
        <dbReference type="ARBA" id="ARBA00048112"/>
    </source>
</evidence>
<dbReference type="Pfam" id="PF08132">
    <property type="entry name" value="AdoMetDC_leader"/>
    <property type="match status" value="1"/>
</dbReference>
<dbReference type="UniPathway" id="UPA00535">
    <property type="reaction ID" value="UER00288"/>
</dbReference>
<evidence type="ECO:0000256" key="18">
    <source>
        <dbReference type="ARBA" id="ARBA00049127"/>
    </source>
</evidence>
<keyword evidence="9" id="KW-0745">Spermidine biosynthesis</keyword>
<dbReference type="InterPro" id="IPR048283">
    <property type="entry name" value="AdoMetDC-like"/>
</dbReference>
<dbReference type="Pfam" id="PF02784">
    <property type="entry name" value="Orn_Arg_deC_N"/>
    <property type="match status" value="1"/>
</dbReference>
<keyword evidence="13" id="KW-0704">Schiff base</keyword>
<dbReference type="GO" id="GO:0099402">
    <property type="term" value="P:plant organ development"/>
    <property type="evidence" value="ECO:0007669"/>
    <property type="project" value="UniProtKB-ARBA"/>
</dbReference>
<dbReference type="AlphaFoldDB" id="A0A176VBL3"/>
<dbReference type="SUPFAM" id="SSF50621">
    <property type="entry name" value="Alanine racemase C-terminal domain-like"/>
    <property type="match status" value="1"/>
</dbReference>
<dbReference type="FunFam" id="3.20.20.10:FF:000005">
    <property type="entry name" value="Ornithine decarboxylase"/>
    <property type="match status" value="1"/>
</dbReference>
<evidence type="ECO:0000256" key="13">
    <source>
        <dbReference type="ARBA" id="ARBA00023270"/>
    </source>
</evidence>
<feature type="modified residue" description="N6-(pyridoxal phosphate)lysine" evidence="19">
    <location>
        <position position="561"/>
    </location>
</feature>
<dbReference type="Pfam" id="PF00278">
    <property type="entry name" value="Orn_DAP_Arg_deC"/>
    <property type="match status" value="1"/>
</dbReference>
<dbReference type="InterPro" id="IPR029066">
    <property type="entry name" value="PLP-binding_barrel"/>
</dbReference>
<comment type="subunit">
    <text evidence="16">Homodimer. Only the dimer is catalytically active, as the active sites are constructed of residues from both monomers.</text>
</comment>
<name>A0A176VBL3_MARPO</name>
<dbReference type="GO" id="GO:0006597">
    <property type="term" value="P:spermine biosynthetic process"/>
    <property type="evidence" value="ECO:0007669"/>
    <property type="project" value="InterPro"/>
</dbReference>
<dbReference type="GO" id="GO:0008295">
    <property type="term" value="P:spermidine biosynthetic process"/>
    <property type="evidence" value="ECO:0007669"/>
    <property type="project" value="UniProtKB-KW"/>
</dbReference>
<dbReference type="SUPFAM" id="SSF56276">
    <property type="entry name" value="S-adenosylmethionine decarboxylase"/>
    <property type="match status" value="1"/>
</dbReference>
<evidence type="ECO:0000256" key="6">
    <source>
        <dbReference type="ARBA" id="ARBA00022691"/>
    </source>
</evidence>
<dbReference type="InterPro" id="IPR022653">
    <property type="entry name" value="De-COase2_pyr-phos_BS"/>
</dbReference>
<evidence type="ECO:0000313" key="24">
    <source>
        <dbReference type="Proteomes" id="UP000077202"/>
    </source>
</evidence>
<dbReference type="PROSITE" id="PS00878">
    <property type="entry name" value="ODR_DC_2_1"/>
    <property type="match status" value="1"/>
</dbReference>
<protein>
    <submittedName>
        <fullName evidence="23">Uncharacterized protein</fullName>
    </submittedName>
</protein>
<dbReference type="InterPro" id="IPR016067">
    <property type="entry name" value="S-AdoMet_deCO2ase_core"/>
</dbReference>
<evidence type="ECO:0000256" key="5">
    <source>
        <dbReference type="ARBA" id="ARBA00008872"/>
    </source>
</evidence>
<comment type="catalytic activity">
    <reaction evidence="18">
        <text>L-ornithine + H(+) = putrescine + CO2</text>
        <dbReference type="Rhea" id="RHEA:22964"/>
        <dbReference type="ChEBI" id="CHEBI:15378"/>
        <dbReference type="ChEBI" id="CHEBI:16526"/>
        <dbReference type="ChEBI" id="CHEBI:46911"/>
        <dbReference type="ChEBI" id="CHEBI:326268"/>
        <dbReference type="EC" id="4.1.1.17"/>
    </reaction>
</comment>
<evidence type="ECO:0000256" key="16">
    <source>
        <dbReference type="ARBA" id="ARBA00046672"/>
    </source>
</evidence>
<dbReference type="Gene3D" id="3.30.360.50">
    <property type="entry name" value="S-adenosylmethionine decarboxylase"/>
    <property type="match status" value="1"/>
</dbReference>
<dbReference type="Proteomes" id="UP000077202">
    <property type="component" value="Unassembled WGS sequence"/>
</dbReference>
<evidence type="ECO:0000256" key="4">
    <source>
        <dbReference type="ARBA" id="ARBA00008466"/>
    </source>
</evidence>
<dbReference type="GO" id="GO:0005737">
    <property type="term" value="C:cytoplasm"/>
    <property type="evidence" value="ECO:0007669"/>
    <property type="project" value="TreeGrafter"/>
</dbReference>
<dbReference type="InterPro" id="IPR000183">
    <property type="entry name" value="Orn/DAP/Arg_de-COase"/>
</dbReference>
<comment type="pathway">
    <text evidence="3">Amine and polyamine biosynthesis; S-adenosylmethioninamine biosynthesis; S-adenosylmethioninamine from S-adenosyl-L-methionine: step 1/1.</text>
</comment>
<keyword evidence="6" id="KW-0949">S-adenosyl-L-methionine</keyword>
<dbReference type="PRINTS" id="PR01182">
    <property type="entry name" value="ORNDCRBXLASE"/>
</dbReference>
<dbReference type="InterPro" id="IPR001985">
    <property type="entry name" value="S-AdoMet_decarboxylase_euk"/>
</dbReference>
<organism evidence="23 24">
    <name type="scientific">Marchantia polymorpha subsp. ruderalis</name>
    <dbReference type="NCBI Taxonomy" id="1480154"/>
    <lineage>
        <taxon>Eukaryota</taxon>
        <taxon>Viridiplantae</taxon>
        <taxon>Streptophyta</taxon>
        <taxon>Embryophyta</taxon>
        <taxon>Marchantiophyta</taxon>
        <taxon>Marchantiopsida</taxon>
        <taxon>Marchantiidae</taxon>
        <taxon>Marchantiales</taxon>
        <taxon>Marchantiaceae</taxon>
        <taxon>Marchantia</taxon>
    </lineage>
</organism>
<accession>A0A176VBL3</accession>
<dbReference type="Gene3D" id="3.60.90.10">
    <property type="entry name" value="S-adenosylmethionine decarboxylase"/>
    <property type="match status" value="1"/>
</dbReference>
<dbReference type="GO" id="GO:0004586">
    <property type="term" value="F:ornithine decarboxylase activity"/>
    <property type="evidence" value="ECO:0007669"/>
    <property type="project" value="UniProtKB-EC"/>
</dbReference>
<evidence type="ECO:0000259" key="21">
    <source>
        <dbReference type="Pfam" id="PF00278"/>
    </source>
</evidence>
<keyword evidence="24" id="KW-1185">Reference proteome</keyword>
<dbReference type="PANTHER" id="PTHR11482:SF6">
    <property type="entry name" value="ORNITHINE DECARBOXYLASE 1-RELATED"/>
    <property type="match status" value="1"/>
</dbReference>
<evidence type="ECO:0000256" key="9">
    <source>
        <dbReference type="ARBA" id="ARBA00023066"/>
    </source>
</evidence>
<dbReference type="SUPFAM" id="SSF51419">
    <property type="entry name" value="PLP-binding barrel"/>
    <property type="match status" value="1"/>
</dbReference>
<gene>
    <name evidence="23" type="ORF">AXG93_436s1300</name>
</gene>
<evidence type="ECO:0000256" key="8">
    <source>
        <dbReference type="ARBA" id="ARBA00022898"/>
    </source>
</evidence>
<dbReference type="InterPro" id="IPR022644">
    <property type="entry name" value="De-COase2_N"/>
</dbReference>
<comment type="cofactor">
    <cofactor evidence="1">
        <name>pyruvate</name>
        <dbReference type="ChEBI" id="CHEBI:15361"/>
    </cofactor>
</comment>
<dbReference type="InterPro" id="IPR012511">
    <property type="entry name" value="AdoMetDC_leader"/>
</dbReference>
<comment type="cofactor">
    <cofactor evidence="2 19">
        <name>pyridoxal 5'-phosphate</name>
        <dbReference type="ChEBI" id="CHEBI:597326"/>
    </cofactor>
</comment>
<dbReference type="FunFam" id="3.30.360.50:FF:000001">
    <property type="entry name" value="S-adenosylmethionine decarboxylase proenzyme"/>
    <property type="match status" value="1"/>
</dbReference>
<dbReference type="PRINTS" id="PR01179">
    <property type="entry name" value="ODADCRBXLASE"/>
</dbReference>
<feature type="domain" description="Orn/DAP/Arg decarboxylase 2 C-terminal" evidence="21">
    <location>
        <begin position="532"/>
        <end position="876"/>
    </location>
</feature>
<dbReference type="InterPro" id="IPR009006">
    <property type="entry name" value="Ala_racemase/Decarboxylase_C"/>
</dbReference>
<dbReference type="InterPro" id="IPR002433">
    <property type="entry name" value="Orn_de-COase"/>
</dbReference>
<evidence type="ECO:0000256" key="14">
    <source>
        <dbReference type="ARBA" id="ARBA00023317"/>
    </source>
</evidence>
<comment type="similarity">
    <text evidence="4">Belongs to the eukaryotic AdoMetDC family.</text>
</comment>
<feature type="active site" description="Proton donor" evidence="19">
    <location>
        <position position="849"/>
    </location>
</feature>